<dbReference type="AlphaFoldDB" id="A0A8S0ZKR5"/>
<dbReference type="Pfam" id="PF01192">
    <property type="entry name" value="RNA_pol_Rpb6"/>
    <property type="match status" value="1"/>
</dbReference>
<dbReference type="NCBIfam" id="NF002208">
    <property type="entry name" value="PRK01099.1-3"/>
    <property type="match status" value="1"/>
</dbReference>
<evidence type="ECO:0000313" key="7">
    <source>
        <dbReference type="Proteomes" id="UP000494256"/>
    </source>
</evidence>
<dbReference type="GO" id="GO:0042797">
    <property type="term" value="P:tRNA transcription by RNA polymerase III"/>
    <property type="evidence" value="ECO:0007669"/>
    <property type="project" value="TreeGrafter"/>
</dbReference>
<evidence type="ECO:0008006" key="8">
    <source>
        <dbReference type="Google" id="ProtNLM"/>
    </source>
</evidence>
<dbReference type="Proteomes" id="UP000494106">
    <property type="component" value="Unassembled WGS sequence"/>
</dbReference>
<evidence type="ECO:0000256" key="1">
    <source>
        <dbReference type="ARBA" id="ARBA00022478"/>
    </source>
</evidence>
<dbReference type="OrthoDB" id="259769at2759"/>
<comment type="caution">
    <text evidence="4">The sequence shown here is derived from an EMBL/GenBank/DDBJ whole genome shotgun (WGS) entry which is preliminary data.</text>
</comment>
<dbReference type="PROSITE" id="PS01111">
    <property type="entry name" value="RNA_POL_K_14KD"/>
    <property type="match status" value="1"/>
</dbReference>
<dbReference type="GO" id="GO:0006360">
    <property type="term" value="P:transcription by RNA polymerase I"/>
    <property type="evidence" value="ECO:0007669"/>
    <property type="project" value="TreeGrafter"/>
</dbReference>
<dbReference type="GO" id="GO:0003899">
    <property type="term" value="F:DNA-directed RNA polymerase activity"/>
    <property type="evidence" value="ECO:0007669"/>
    <property type="project" value="InterPro"/>
</dbReference>
<sequence length="177" mass="19294">MADEEYEAEDPGADYDDIAEEDDNIEETEEQEEDGYNVQCLAPGQAGGGVEKSKRITTRYMTKYERARVLGTRALQIAMCAPVMVELEGETDPLQIAMKELKHDISNVVNACSSTACRASWDALGKRTVLNIAESSAVRGTSFVRQYPSDQRCCAVSGNRIGRSGARVCVQMTGSPS</sequence>
<evidence type="ECO:0000313" key="6">
    <source>
        <dbReference type="Proteomes" id="UP000494106"/>
    </source>
</evidence>
<dbReference type="GO" id="GO:0006366">
    <property type="term" value="P:transcription by RNA polymerase II"/>
    <property type="evidence" value="ECO:0007669"/>
    <property type="project" value="TreeGrafter"/>
</dbReference>
<dbReference type="PANTHER" id="PTHR47227:SF5">
    <property type="entry name" value="DNA-DIRECTED RNA POLYMERASES I, II, AND III SUBUNIT RPABC2"/>
    <property type="match status" value="1"/>
</dbReference>
<dbReference type="InterPro" id="IPR020708">
    <property type="entry name" value="DNA-dir_RNA_polK_14-18kDa_CS"/>
</dbReference>
<dbReference type="GO" id="GO:0003677">
    <property type="term" value="F:DNA binding"/>
    <property type="evidence" value="ECO:0007669"/>
    <property type="project" value="InterPro"/>
</dbReference>
<accession>A0A8S0ZKR5</accession>
<name>A0A8S0ZKR5_ARCPL</name>
<organism evidence="4 6">
    <name type="scientific">Arctia plantaginis</name>
    <name type="common">Wood tiger moth</name>
    <name type="synonym">Phalaena plantaginis</name>
    <dbReference type="NCBI Taxonomy" id="874455"/>
    <lineage>
        <taxon>Eukaryota</taxon>
        <taxon>Metazoa</taxon>
        <taxon>Ecdysozoa</taxon>
        <taxon>Arthropoda</taxon>
        <taxon>Hexapoda</taxon>
        <taxon>Insecta</taxon>
        <taxon>Pterygota</taxon>
        <taxon>Neoptera</taxon>
        <taxon>Endopterygota</taxon>
        <taxon>Lepidoptera</taxon>
        <taxon>Glossata</taxon>
        <taxon>Ditrysia</taxon>
        <taxon>Noctuoidea</taxon>
        <taxon>Erebidae</taxon>
        <taxon>Arctiinae</taxon>
        <taxon>Arctia</taxon>
    </lineage>
</organism>
<dbReference type="GO" id="GO:0005736">
    <property type="term" value="C:RNA polymerase I complex"/>
    <property type="evidence" value="ECO:0007669"/>
    <property type="project" value="TreeGrafter"/>
</dbReference>
<dbReference type="InterPro" id="IPR006110">
    <property type="entry name" value="Pol_omega/Rpo6/RPB6"/>
</dbReference>
<evidence type="ECO:0000256" key="3">
    <source>
        <dbReference type="SAM" id="MobiDB-lite"/>
    </source>
</evidence>
<dbReference type="Proteomes" id="UP000494256">
    <property type="component" value="Unassembled WGS sequence"/>
</dbReference>
<feature type="region of interest" description="Disordered" evidence="3">
    <location>
        <begin position="1"/>
        <end position="36"/>
    </location>
</feature>
<keyword evidence="2" id="KW-0804">Transcription</keyword>
<gene>
    <name evidence="4" type="ORF">APLA_LOCUS5274</name>
    <name evidence="5" type="ORF">APLA_LOCUS8207</name>
</gene>
<keyword evidence="1" id="KW-0240">DNA-directed RNA polymerase</keyword>
<keyword evidence="6" id="KW-1185">Reference proteome</keyword>
<feature type="compositionally biased region" description="Acidic residues" evidence="3">
    <location>
        <begin position="1"/>
        <end position="35"/>
    </location>
</feature>
<dbReference type="Gene3D" id="3.90.940.10">
    <property type="match status" value="1"/>
</dbReference>
<dbReference type="EMBL" id="CADEBD010000306">
    <property type="protein sequence ID" value="CAB3238412.1"/>
    <property type="molecule type" value="Genomic_DNA"/>
</dbReference>
<evidence type="ECO:0000313" key="5">
    <source>
        <dbReference type="EMBL" id="CAB3238412.1"/>
    </source>
</evidence>
<reference evidence="6 7" key="1">
    <citation type="submission" date="2020-04" db="EMBL/GenBank/DDBJ databases">
        <authorList>
            <person name="Wallbank WR R."/>
            <person name="Pardo Diaz C."/>
            <person name="Kozak K."/>
            <person name="Martin S."/>
            <person name="Jiggins C."/>
            <person name="Moest M."/>
            <person name="Warren A I."/>
            <person name="Byers J.R.P. K."/>
            <person name="Montejo-Kovacevich G."/>
            <person name="Yen C E."/>
        </authorList>
    </citation>
    <scope>NUCLEOTIDE SEQUENCE [LARGE SCALE GENOMIC DNA]</scope>
</reference>
<proteinExistence type="predicted"/>
<dbReference type="SUPFAM" id="SSF63562">
    <property type="entry name" value="RPB6/omega subunit-like"/>
    <property type="match status" value="1"/>
</dbReference>
<dbReference type="PANTHER" id="PTHR47227">
    <property type="entry name" value="DNA-DIRECTED RNA POLYMERASE SUBUNIT K"/>
    <property type="match status" value="1"/>
</dbReference>
<dbReference type="GO" id="GO:0005666">
    <property type="term" value="C:RNA polymerase III complex"/>
    <property type="evidence" value="ECO:0007669"/>
    <property type="project" value="TreeGrafter"/>
</dbReference>
<dbReference type="GO" id="GO:0005665">
    <property type="term" value="C:RNA polymerase II, core complex"/>
    <property type="evidence" value="ECO:0007669"/>
    <property type="project" value="TreeGrafter"/>
</dbReference>
<evidence type="ECO:0000256" key="2">
    <source>
        <dbReference type="ARBA" id="ARBA00023163"/>
    </source>
</evidence>
<dbReference type="EMBL" id="CADEBC010000479">
    <property type="protein sequence ID" value="CAB3233447.1"/>
    <property type="molecule type" value="Genomic_DNA"/>
</dbReference>
<dbReference type="InterPro" id="IPR036161">
    <property type="entry name" value="RPB6/omega-like_sf"/>
</dbReference>
<evidence type="ECO:0000313" key="4">
    <source>
        <dbReference type="EMBL" id="CAB3233447.1"/>
    </source>
</evidence>
<protein>
    <recommendedName>
        <fullName evidence="8">DNA-directed RNA polymerase II subunit F</fullName>
    </recommendedName>
</protein>